<dbReference type="Pfam" id="PF02770">
    <property type="entry name" value="Acyl-CoA_dh_M"/>
    <property type="match status" value="1"/>
</dbReference>
<dbReference type="InterPro" id="IPR046373">
    <property type="entry name" value="Acyl-CoA_Oxase/DH_mid-dom_sf"/>
</dbReference>
<protein>
    <submittedName>
        <fullName evidence="7">Acyl-CoA dehydrogenase</fullName>
    </submittedName>
</protein>
<evidence type="ECO:0000256" key="3">
    <source>
        <dbReference type="SAM" id="MobiDB-lite"/>
    </source>
</evidence>
<dbReference type="SUPFAM" id="SSF56645">
    <property type="entry name" value="Acyl-CoA dehydrogenase NM domain-like"/>
    <property type="match status" value="1"/>
</dbReference>
<dbReference type="AlphaFoldDB" id="A0A845EZI1"/>
<comment type="caution">
    <text evidence="7">The sequence shown here is derived from an EMBL/GenBank/DDBJ whole genome shotgun (WGS) entry which is preliminary data.</text>
</comment>
<evidence type="ECO:0000313" key="8">
    <source>
        <dbReference type="Proteomes" id="UP000447833"/>
    </source>
</evidence>
<evidence type="ECO:0000256" key="1">
    <source>
        <dbReference type="ARBA" id="ARBA00022630"/>
    </source>
</evidence>
<dbReference type="Gene3D" id="2.40.110.10">
    <property type="entry name" value="Butyryl-CoA Dehydrogenase, subunit A, domain 2"/>
    <property type="match status" value="1"/>
</dbReference>
<organism evidence="7 8">
    <name type="scientific">Guptibacillus hwajinpoensis</name>
    <dbReference type="NCBI Taxonomy" id="208199"/>
    <lineage>
        <taxon>Bacteria</taxon>
        <taxon>Bacillati</taxon>
        <taxon>Bacillota</taxon>
        <taxon>Bacilli</taxon>
        <taxon>Bacillales</taxon>
        <taxon>Guptibacillaceae</taxon>
        <taxon>Guptibacillus</taxon>
    </lineage>
</organism>
<dbReference type="Pfam" id="PF02771">
    <property type="entry name" value="Acyl-CoA_dh_N"/>
    <property type="match status" value="1"/>
</dbReference>
<dbReference type="RefSeq" id="WP_160919520.1">
    <property type="nucleotide sequence ID" value="NZ_WMEY01000003.1"/>
</dbReference>
<accession>A0A845EZI1</accession>
<sequence>MNHLYHSYIKNDRQKKLLKMANTLADSFSVRADEIDKEGRFPFENFEELKNSGYVALTVPAKFGGKAIDLYEFVMLQERIATGDAATALSIGWHLGLMLEMRDEQTWSDDVFERLSRLVMKEKALFNRAASEPATGSPTRGGMPQTKATEKDGQWIVNGRKSFTSMAPGLQYALVSAQIEDTGEKGFFLIDMNLSGVKVEEKWDTISMRGTRSDDLVLDDVLLPTDALVEGPQSPESKLPKAWLLHIPACYLGVAIAARNEAIAFASTYSPNSLPGPIKEVPEVQRKIGEMELELMRAREMMYSVALRWVSEPEKRSEMGPELAAVKHVATNSAANVVDQAMRIVGARALFKDNPMQRHYRDVRAGLHNPPMDDAVISMLAGNAISHYESS</sequence>
<dbReference type="Gene3D" id="1.20.140.10">
    <property type="entry name" value="Butyryl-CoA Dehydrogenase, subunit A, domain 3"/>
    <property type="match status" value="1"/>
</dbReference>
<keyword evidence="2" id="KW-0560">Oxidoreductase</keyword>
<proteinExistence type="predicted"/>
<evidence type="ECO:0000259" key="5">
    <source>
        <dbReference type="Pfam" id="PF02771"/>
    </source>
</evidence>
<evidence type="ECO:0000313" key="7">
    <source>
        <dbReference type="EMBL" id="MYL64072.1"/>
    </source>
</evidence>
<dbReference type="PIRSF" id="PIRSF016578">
    <property type="entry name" value="HsaA"/>
    <property type="match status" value="1"/>
</dbReference>
<feature type="domain" description="Acyl-CoA dehydrogenase C-terminal" evidence="6">
    <location>
        <begin position="248"/>
        <end position="366"/>
    </location>
</feature>
<dbReference type="InterPro" id="IPR013786">
    <property type="entry name" value="AcylCoA_DH/ox_N"/>
</dbReference>
<reference evidence="7 8" key="1">
    <citation type="submission" date="2019-11" db="EMBL/GenBank/DDBJ databases">
        <title>Genome sequences of 17 halophilic strains isolated from different environments.</title>
        <authorList>
            <person name="Furrow R.E."/>
        </authorList>
    </citation>
    <scope>NUCLEOTIDE SEQUENCE [LARGE SCALE GENOMIC DNA]</scope>
    <source>
        <strain evidence="7 8">22506_14_FS</strain>
    </source>
</reference>
<dbReference type="GO" id="GO:0050660">
    <property type="term" value="F:flavin adenine dinucleotide binding"/>
    <property type="evidence" value="ECO:0007669"/>
    <property type="project" value="InterPro"/>
</dbReference>
<dbReference type="SUPFAM" id="SSF47203">
    <property type="entry name" value="Acyl-CoA dehydrogenase C-terminal domain-like"/>
    <property type="match status" value="1"/>
</dbReference>
<dbReference type="GO" id="GO:0003995">
    <property type="term" value="F:acyl-CoA dehydrogenase activity"/>
    <property type="evidence" value="ECO:0007669"/>
    <property type="project" value="TreeGrafter"/>
</dbReference>
<dbReference type="InterPro" id="IPR006091">
    <property type="entry name" value="Acyl-CoA_Oxase/DH_mid-dom"/>
</dbReference>
<feature type="domain" description="Acyl-CoA dehydrogenase/oxidase N-terminal" evidence="5">
    <location>
        <begin position="12"/>
        <end position="99"/>
    </location>
</feature>
<dbReference type="InterPro" id="IPR037069">
    <property type="entry name" value="AcylCoA_DH/ox_N_sf"/>
</dbReference>
<dbReference type="CDD" id="cd00567">
    <property type="entry name" value="ACAD"/>
    <property type="match status" value="1"/>
</dbReference>
<keyword evidence="1" id="KW-0285">Flavoprotein</keyword>
<feature type="domain" description="Acyl-CoA oxidase/dehydrogenase middle" evidence="4">
    <location>
        <begin position="129"/>
        <end position="221"/>
    </location>
</feature>
<dbReference type="Gene3D" id="1.10.540.10">
    <property type="entry name" value="Acyl-CoA dehydrogenase/oxidase, N-terminal domain"/>
    <property type="match status" value="1"/>
</dbReference>
<evidence type="ECO:0000256" key="2">
    <source>
        <dbReference type="ARBA" id="ARBA00023002"/>
    </source>
</evidence>
<dbReference type="InterPro" id="IPR013107">
    <property type="entry name" value="Acyl-CoA_DH_C"/>
</dbReference>
<evidence type="ECO:0000259" key="6">
    <source>
        <dbReference type="Pfam" id="PF08028"/>
    </source>
</evidence>
<dbReference type="EMBL" id="WMEY01000003">
    <property type="protein sequence ID" value="MYL64072.1"/>
    <property type="molecule type" value="Genomic_DNA"/>
</dbReference>
<name>A0A845EZI1_9BACL</name>
<evidence type="ECO:0000259" key="4">
    <source>
        <dbReference type="Pfam" id="PF02770"/>
    </source>
</evidence>
<dbReference type="Pfam" id="PF08028">
    <property type="entry name" value="Acyl-CoA_dh_2"/>
    <property type="match status" value="1"/>
</dbReference>
<feature type="region of interest" description="Disordered" evidence="3">
    <location>
        <begin position="129"/>
        <end position="150"/>
    </location>
</feature>
<dbReference type="PANTHER" id="PTHR43884">
    <property type="entry name" value="ACYL-COA DEHYDROGENASE"/>
    <property type="match status" value="1"/>
</dbReference>
<dbReference type="Proteomes" id="UP000447833">
    <property type="component" value="Unassembled WGS sequence"/>
</dbReference>
<dbReference type="InterPro" id="IPR009100">
    <property type="entry name" value="AcylCoA_DH/oxidase_NM_dom_sf"/>
</dbReference>
<gene>
    <name evidence="7" type="ORF">GLW07_11990</name>
</gene>
<dbReference type="InterPro" id="IPR036250">
    <property type="entry name" value="AcylCo_DH-like_C"/>
</dbReference>
<dbReference type="PANTHER" id="PTHR43884:SF25">
    <property type="entry name" value="ACYL-COA DEHYDROGENASE YDBM-RELATED"/>
    <property type="match status" value="1"/>
</dbReference>